<keyword evidence="6" id="KW-0496">Mitochondrion</keyword>
<gene>
    <name evidence="6" type="primary">rps3</name>
</gene>
<evidence type="ECO:0000256" key="1">
    <source>
        <dbReference type="ARBA" id="ARBA00010761"/>
    </source>
</evidence>
<dbReference type="AlphaFoldDB" id="D2DX72"/>
<dbReference type="InterPro" id="IPR018280">
    <property type="entry name" value="Ribosomal_uS3_CS"/>
</dbReference>
<comment type="similarity">
    <text evidence="1 4">Belongs to the universal ribosomal protein uS3 family.</text>
</comment>
<dbReference type="GO" id="GO:0006412">
    <property type="term" value="P:translation"/>
    <property type="evidence" value="ECO:0007669"/>
    <property type="project" value="InterPro"/>
</dbReference>
<feature type="domain" description="Small ribosomal subunit protein uS3 C-terminal" evidence="5">
    <location>
        <begin position="684"/>
        <end position="760"/>
    </location>
</feature>
<geneLocation type="mitochondrion" evidence="6"/>
<dbReference type="Pfam" id="PF00189">
    <property type="entry name" value="Ribosomal_S3_C"/>
    <property type="match status" value="1"/>
</dbReference>
<keyword evidence="3 4" id="KW-0687">Ribonucleoprotein</keyword>
<evidence type="ECO:0000256" key="2">
    <source>
        <dbReference type="ARBA" id="ARBA00022980"/>
    </source>
</evidence>
<dbReference type="PANTHER" id="PTHR35928:SF2">
    <property type="entry name" value="SMALL RIBOSOMAL SUBUNIT PROTEIN US3M"/>
    <property type="match status" value="1"/>
</dbReference>
<evidence type="ECO:0000259" key="5">
    <source>
        <dbReference type="Pfam" id="PF00189"/>
    </source>
</evidence>
<dbReference type="PANTHER" id="PTHR35928">
    <property type="entry name" value="RIBOSOMAL PROTEIN S3, MITOCHONDRIAL"/>
    <property type="match status" value="1"/>
</dbReference>
<dbReference type="GO" id="GO:0003735">
    <property type="term" value="F:structural constituent of ribosome"/>
    <property type="evidence" value="ECO:0007669"/>
    <property type="project" value="InterPro"/>
</dbReference>
<name>D2DX72_9CONI</name>
<evidence type="ECO:0000313" key="6">
    <source>
        <dbReference type="EMBL" id="ACZ95570.1"/>
    </source>
</evidence>
<dbReference type="InterPro" id="IPR001351">
    <property type="entry name" value="Ribosomal_uS3_C"/>
</dbReference>
<dbReference type="InterPro" id="IPR044954">
    <property type="entry name" value="Ribosomal_uS3m_plant"/>
</dbReference>
<dbReference type="Gene3D" id="3.30.1140.32">
    <property type="entry name" value="Ribosomal protein S3, C-terminal domain"/>
    <property type="match status" value="1"/>
</dbReference>
<dbReference type="EMBL" id="FJ843623">
    <property type="protein sequence ID" value="ACZ95570.1"/>
    <property type="molecule type" value="Genomic_DNA"/>
</dbReference>
<organism evidence="6">
    <name type="scientific">Cephalotaxus sinensis</name>
    <dbReference type="NCBI Taxonomy" id="89484"/>
    <lineage>
        <taxon>Eukaryota</taxon>
        <taxon>Viridiplantae</taxon>
        <taxon>Streptophyta</taxon>
        <taxon>Embryophyta</taxon>
        <taxon>Tracheophyta</taxon>
        <taxon>Spermatophyta</taxon>
        <taxon>Pinopsida</taxon>
        <taxon>Pinidae</taxon>
        <taxon>Conifers II</taxon>
        <taxon>Cupressales</taxon>
        <taxon>Taxaceae</taxon>
        <taxon>Cephalotaxus</taxon>
    </lineage>
</organism>
<proteinExistence type="inferred from homology"/>
<reference evidence="6" key="2">
    <citation type="journal article" date="2010" name="Mol. Phylogenet. Evol.">
        <title>Fast evolution of the retroprocessed mitochondrial rps3 gene in Conifer II and further evidence for the phylogeny of gymnosperms.</title>
        <authorList>
            <person name="Ran J.H."/>
            <person name="Gao H."/>
            <person name="Wang X.Q."/>
        </authorList>
    </citation>
    <scope>NUCLEOTIDE SEQUENCE</scope>
    <source>
        <tissue evidence="6">Leaf</tissue>
    </source>
</reference>
<dbReference type="GO" id="GO:1990904">
    <property type="term" value="C:ribonucleoprotein complex"/>
    <property type="evidence" value="ECO:0007669"/>
    <property type="project" value="UniProtKB-KW"/>
</dbReference>
<accession>D2DX72</accession>
<sequence length="763" mass="86582">MARKVNPISVRLHLNRSSDSSRFSDIYYGKPMYQDVNPREYFGSIRPPTRKTFGFRLGRCIPHHSPKRTFIHLFPPRRPQRLSIYRGRRGRSKPSPGKRWWAMGKGPFFQFMEKGAIGRLDRKDSTRSAPSPSYRFRRPISSMLDMDMEMDMALYSITKRGGGSRGRILSNMLSTPLYIRRNGERAQRDIGPPPSIYESITLPSITIRRTSDSRPPPTPHPIVERVSHLEYRAEGLYIYADSPSPRIYRGLRPSPPLYRDYKGGRILDYSPLSEGLYPKALYISTPSDSAPLYIRERGSSIDIGAPPSPPLPISIEGGSLPYIESMVYIERGARLDDRSEVIWRRRSPSSQYPIPLPRLNGLGGSHSLYQLYLRVSGWLAHKPMSVSRNSNDFPSRHLEYRAKCFNFLLPRLIYISPHSRQHSRQNMVSGSPTSRRLLQTIPAVRPSSNYLVMQYSFHMENRIWTIPSDSRGGPLGIKGDSLYLDAPDSSLDKRIRAIYSTVESLTAKTRSAPSPYPGHYPKALSIYCFRSLLFPLLGATLFFLRDKITSPPTQVTSSSSWESVNYNQSIHMGWGGFQQIDAREQLLGKLGRALRNRLGSRLESIDLGGFMRRIGMMIGILPKNRRIPYGYNYYLNEVRKMRSLLSGGTNANTSIGSVKIESVYQSASSIAQDISFQLRDGTRSFRSIFGQIVRDIPLVMPKGVGGIRICCSGRLKGAEIARTECREYGKTSCNAFRHQIDYAYAKVSTRYGILGVKVWIPFP</sequence>
<protein>
    <submittedName>
        <fullName evidence="6">Ribosomal protein S3</fullName>
    </submittedName>
</protein>
<dbReference type="PROSITE" id="PS00548">
    <property type="entry name" value="RIBOSOMAL_S3"/>
    <property type="match status" value="1"/>
</dbReference>
<dbReference type="GO" id="GO:0005840">
    <property type="term" value="C:ribosome"/>
    <property type="evidence" value="ECO:0007669"/>
    <property type="project" value="UniProtKB-KW"/>
</dbReference>
<evidence type="ECO:0000256" key="4">
    <source>
        <dbReference type="RuleBase" id="RU003624"/>
    </source>
</evidence>
<evidence type="ECO:0000256" key="3">
    <source>
        <dbReference type="ARBA" id="ARBA00023274"/>
    </source>
</evidence>
<dbReference type="InterPro" id="IPR036419">
    <property type="entry name" value="Ribosomal_S3_C_sf"/>
</dbReference>
<dbReference type="SUPFAM" id="SSF54821">
    <property type="entry name" value="Ribosomal protein S3 C-terminal domain"/>
    <property type="match status" value="1"/>
</dbReference>
<keyword evidence="2 4" id="KW-0689">Ribosomal protein</keyword>
<reference evidence="6" key="1">
    <citation type="submission" date="2009-03" db="EMBL/GenBank/DDBJ databases">
        <authorList>
            <person name="Ran J.-H."/>
            <person name="Gao H."/>
            <person name="Wang X.-Q."/>
        </authorList>
    </citation>
    <scope>NUCLEOTIDE SEQUENCE</scope>
    <source>
        <tissue evidence="6">Leaf</tissue>
    </source>
</reference>